<accession>A0A395X1M3</accession>
<dbReference type="Pfam" id="PF00078">
    <property type="entry name" value="RVT_1"/>
    <property type="match status" value="1"/>
</dbReference>
<evidence type="ECO:0000313" key="3">
    <source>
        <dbReference type="Proteomes" id="UP000265828"/>
    </source>
</evidence>
<organism evidence="2 3">
    <name type="scientific">Blautia obeum</name>
    <dbReference type="NCBI Taxonomy" id="40520"/>
    <lineage>
        <taxon>Bacteria</taxon>
        <taxon>Bacillati</taxon>
        <taxon>Bacillota</taxon>
        <taxon>Clostridia</taxon>
        <taxon>Lachnospirales</taxon>
        <taxon>Lachnospiraceae</taxon>
        <taxon>Blautia</taxon>
    </lineage>
</organism>
<dbReference type="Proteomes" id="UP000265828">
    <property type="component" value="Unassembled WGS sequence"/>
</dbReference>
<evidence type="ECO:0000259" key="1">
    <source>
        <dbReference type="PROSITE" id="PS50878"/>
    </source>
</evidence>
<dbReference type="InterPro" id="IPR051083">
    <property type="entry name" value="GrpII_Intron_Splice-Mob/Def"/>
</dbReference>
<feature type="domain" description="Reverse transcriptase" evidence="1">
    <location>
        <begin position="91"/>
        <end position="359"/>
    </location>
</feature>
<dbReference type="AlphaFoldDB" id="A0A395X1M3"/>
<dbReference type="PROSITE" id="PS50878">
    <property type="entry name" value="RT_POL"/>
    <property type="match status" value="1"/>
</dbReference>
<dbReference type="InterPro" id="IPR030931">
    <property type="entry name" value="Group_II_RT_mat"/>
</dbReference>
<name>A0A395X1M3_9FIRM</name>
<dbReference type="RefSeq" id="WP_118037327.1">
    <property type="nucleotide sequence ID" value="NZ_QRYY01000036.1"/>
</dbReference>
<dbReference type="EC" id="2.7.7.49" evidence="2"/>
<sequence length="636" mass="73286">MPKKNKTLCVDDLRHAEYYGMQPVFDELYHRSLEGENFTDLMDLILSRDNILLAYRNIKANGGSYTAGTDNKNISDIGCLPPETVAEKVRFIVTGSQHGYRPKPVRRKDIPKPNGKTRPLGIPCIWDRLVQQCIKQVIEPICEAKFSDNSYGFRPNRSVEHAVQKTYTMLQRMNLHYVIEFDIKGFFDNVNHSKLMRQIWAMGIHDKQLIFIIKRILKAPIRMPDGTTLIPDKGTPQGGIISPLLANIVLNELDKWVESQWQNHPLVKEYGYERKIRNSITFDRSKAFLKMRKTGLKEMYIVRYADDFRIFCRNKEDALRTKEAVTAWITERLRLEVSPEKTRIVNVRKRYSEFLGFKIRVRPKSRKYIVQSHICDKKLELERQKLVEQAKRIARPSEGKRPLDEIRLYNSMVLGIQNYFQLATCISIDCRKIHRQVMTVLTNRLNTETGCRLVREGGAMTESEKERFGKSAMIRYVSGIDQPIYPIAYIKNKIPMAKKAAVCSYTVEGRALIHTNLSMNSSVISGLRNQPSMGRSTELTDSRISLFSAQRGKCALSGELFENAADIVCWLKTPAELGGKERYRNMILFHNRFLPLLQECPKNELKEIADTLKATKELMLKVNSLRQQAGLSAIEN</sequence>
<dbReference type="InterPro" id="IPR000477">
    <property type="entry name" value="RT_dom"/>
</dbReference>
<proteinExistence type="predicted"/>
<dbReference type="EMBL" id="QRZI01000034">
    <property type="protein sequence ID" value="RGV59987.1"/>
    <property type="molecule type" value="Genomic_DNA"/>
</dbReference>
<comment type="caution">
    <text evidence="2">The sequence shown here is derived from an EMBL/GenBank/DDBJ whole genome shotgun (WGS) entry which is preliminary data.</text>
</comment>
<dbReference type="InterPro" id="IPR043502">
    <property type="entry name" value="DNA/RNA_pol_sf"/>
</dbReference>
<evidence type="ECO:0000313" key="2">
    <source>
        <dbReference type="EMBL" id="RGV59987.1"/>
    </source>
</evidence>
<protein>
    <submittedName>
        <fullName evidence="2">Group II intron reverse transcriptase/maturase</fullName>
        <ecNumber evidence="2">2.7.7.49</ecNumber>
    </submittedName>
</protein>
<dbReference type="PANTHER" id="PTHR34047">
    <property type="entry name" value="NUCLEAR INTRON MATURASE 1, MITOCHONDRIAL-RELATED"/>
    <property type="match status" value="1"/>
</dbReference>
<keyword evidence="2" id="KW-0808">Transferase</keyword>
<dbReference type="NCBIfam" id="TIGR04416">
    <property type="entry name" value="group_II_RT_mat"/>
    <property type="match status" value="1"/>
</dbReference>
<keyword evidence="2" id="KW-0695">RNA-directed DNA polymerase</keyword>
<gene>
    <name evidence="2" type="primary">ltrA</name>
    <name evidence="2" type="ORF">DWW07_18755</name>
</gene>
<dbReference type="SUPFAM" id="SSF56672">
    <property type="entry name" value="DNA/RNA polymerases"/>
    <property type="match status" value="1"/>
</dbReference>
<keyword evidence="2" id="KW-0548">Nucleotidyltransferase</keyword>
<reference evidence="2 3" key="1">
    <citation type="submission" date="2018-08" db="EMBL/GenBank/DDBJ databases">
        <title>A genome reference for cultivated species of the human gut microbiota.</title>
        <authorList>
            <person name="Zou Y."/>
            <person name="Xue W."/>
            <person name="Luo G."/>
        </authorList>
    </citation>
    <scope>NUCLEOTIDE SEQUENCE [LARGE SCALE GENOMIC DNA]</scope>
    <source>
        <strain evidence="2 3">AF14-23</strain>
    </source>
</reference>
<dbReference type="PANTHER" id="PTHR34047:SF8">
    <property type="entry name" value="PROTEIN YKFC"/>
    <property type="match status" value="1"/>
</dbReference>
<dbReference type="CDD" id="cd01651">
    <property type="entry name" value="RT_G2_intron"/>
    <property type="match status" value="1"/>
</dbReference>
<dbReference type="GO" id="GO:0003964">
    <property type="term" value="F:RNA-directed DNA polymerase activity"/>
    <property type="evidence" value="ECO:0007669"/>
    <property type="project" value="UniProtKB-KW"/>
</dbReference>